<feature type="compositionally biased region" description="Polar residues" evidence="1">
    <location>
        <begin position="25"/>
        <end position="38"/>
    </location>
</feature>
<evidence type="ECO:0000313" key="3">
    <source>
        <dbReference type="Proteomes" id="UP000024942"/>
    </source>
</evidence>
<proteinExistence type="predicted"/>
<keyword evidence="2" id="KW-0449">Lipoprotein</keyword>
<protein>
    <submittedName>
        <fullName evidence="2">Putative lipoprotein</fullName>
    </submittedName>
</protein>
<dbReference type="Proteomes" id="UP000024942">
    <property type="component" value="Unassembled WGS sequence"/>
</dbReference>
<name>A0A059GC56_9PROT</name>
<dbReference type="AlphaFoldDB" id="A0A059GC56"/>
<evidence type="ECO:0000256" key="1">
    <source>
        <dbReference type="SAM" id="MobiDB-lite"/>
    </source>
</evidence>
<comment type="caution">
    <text evidence="2">The sequence shown here is derived from an EMBL/GenBank/DDBJ whole genome shotgun (WGS) entry which is preliminary data.</text>
</comment>
<evidence type="ECO:0000313" key="2">
    <source>
        <dbReference type="EMBL" id="KDA04180.1"/>
    </source>
</evidence>
<feature type="compositionally biased region" description="Gly residues" evidence="1">
    <location>
        <begin position="55"/>
        <end position="85"/>
    </location>
</feature>
<gene>
    <name evidence="2" type="ORF">HOC_02561</name>
</gene>
<reference evidence="2 3" key="1">
    <citation type="journal article" date="2014" name="Antonie Van Leeuwenhoek">
        <title>Hyphomonas beringensis sp. nov. and Hyphomonas chukchiensis sp. nov., isolated from surface seawater of the Bering Sea and Chukchi Sea.</title>
        <authorList>
            <person name="Li C."/>
            <person name="Lai Q."/>
            <person name="Li G."/>
            <person name="Dong C."/>
            <person name="Wang J."/>
            <person name="Liao Y."/>
            <person name="Shao Z."/>
        </authorList>
    </citation>
    <scope>NUCLEOTIDE SEQUENCE [LARGE SCALE GENOMIC DNA]</scope>
    <source>
        <strain evidence="2 3">SCH89</strain>
    </source>
</reference>
<dbReference type="PATRIC" id="fig|1280953.3.peg.516"/>
<dbReference type="RefSeq" id="WP_035535658.1">
    <property type="nucleotide sequence ID" value="NZ_ARYL01000002.1"/>
</dbReference>
<feature type="region of interest" description="Disordered" evidence="1">
    <location>
        <begin position="25"/>
        <end position="108"/>
    </location>
</feature>
<dbReference type="eggNOG" id="ENOG50346YB">
    <property type="taxonomic scope" value="Bacteria"/>
</dbReference>
<dbReference type="STRING" id="1280953.HOC_02561"/>
<keyword evidence="3" id="KW-1185">Reference proteome</keyword>
<feature type="compositionally biased region" description="Low complexity" evidence="1">
    <location>
        <begin position="86"/>
        <end position="103"/>
    </location>
</feature>
<dbReference type="EMBL" id="ARYL01000002">
    <property type="protein sequence ID" value="KDA04180.1"/>
    <property type="molecule type" value="Genomic_DNA"/>
</dbReference>
<accession>A0A059GC56</accession>
<sequence>MINNWKTTVALGAIIALSACNSSGSKRFASVGTTTPQAVSPKPMPTETQEPVTGNTGGTNGTNGNNGGTTGGSGGGTTGGTGEGTMAGPAGPAGPAGEPGEPGQQFAFGDAGMIATGGLVGPDGLAGTGLFANLGDPSTTMPVGSDTSNGMGSVFASLEEGTNMAMNDADQTGTLSPAVAPVTQTIGNVGDTLTAFGSTGEPLVDGLTSSVAPILTASVGQATAAGDTSETSALGLSVLSPEQTSGTLGEIGVASNDTLLNVDLATSTDTGLAIGDVASVDLGPVTDGLNGLNDLNDTSGSTASSPLGLSVLSEEQNSGTLAEVGVASNDTLLNVDLATSTDTGLTVGDVATVDLGPVTAALDDTIGETLPTDTSTDTPVTSAVTGLFGGLGLQ</sequence>
<dbReference type="OrthoDB" id="7450588at2"/>
<organism evidence="2 3">
    <name type="scientific">Hyphomonas oceanitis SCH89</name>
    <dbReference type="NCBI Taxonomy" id="1280953"/>
    <lineage>
        <taxon>Bacteria</taxon>
        <taxon>Pseudomonadati</taxon>
        <taxon>Pseudomonadota</taxon>
        <taxon>Alphaproteobacteria</taxon>
        <taxon>Hyphomonadales</taxon>
        <taxon>Hyphomonadaceae</taxon>
        <taxon>Hyphomonas</taxon>
    </lineage>
</organism>
<dbReference type="PROSITE" id="PS51257">
    <property type="entry name" value="PROKAR_LIPOPROTEIN"/>
    <property type="match status" value="1"/>
</dbReference>